<comment type="caution">
    <text evidence="2">The sequence shown here is derived from an EMBL/GenBank/DDBJ whole genome shotgun (WGS) entry which is preliminary data.</text>
</comment>
<dbReference type="Gene3D" id="1.10.340.70">
    <property type="match status" value="1"/>
</dbReference>
<reference evidence="2" key="2">
    <citation type="submission" date="2022-01" db="EMBL/GenBank/DDBJ databases">
        <authorList>
            <person name="Yamashiro T."/>
            <person name="Shiraishi A."/>
            <person name="Satake H."/>
            <person name="Nakayama K."/>
        </authorList>
    </citation>
    <scope>NUCLEOTIDE SEQUENCE</scope>
</reference>
<dbReference type="InterPro" id="IPR041588">
    <property type="entry name" value="Integrase_H2C2"/>
</dbReference>
<dbReference type="SUPFAM" id="SSF53098">
    <property type="entry name" value="Ribonuclease H-like"/>
    <property type="match status" value="1"/>
</dbReference>
<keyword evidence="3" id="KW-1185">Reference proteome</keyword>
<dbReference type="PANTHER" id="PTHR45835">
    <property type="entry name" value="YALI0A06105P"/>
    <property type="match status" value="1"/>
</dbReference>
<gene>
    <name evidence="2" type="ORF">Tco_0937669</name>
</gene>
<keyword evidence="2" id="KW-0808">Transferase</keyword>
<dbReference type="GO" id="GO:0003964">
    <property type="term" value="F:RNA-directed DNA polymerase activity"/>
    <property type="evidence" value="ECO:0007669"/>
    <property type="project" value="UniProtKB-KW"/>
</dbReference>
<keyword evidence="2" id="KW-0548">Nucleotidyltransferase</keyword>
<evidence type="ECO:0000259" key="1">
    <source>
        <dbReference type="Pfam" id="PF17921"/>
    </source>
</evidence>
<dbReference type="EMBL" id="BQNB010015253">
    <property type="protein sequence ID" value="GJT37804.1"/>
    <property type="molecule type" value="Genomic_DNA"/>
</dbReference>
<dbReference type="Pfam" id="PF17921">
    <property type="entry name" value="Integrase_H2C2"/>
    <property type="match status" value="1"/>
</dbReference>
<accession>A0ABQ5DFN3</accession>
<dbReference type="PANTHER" id="PTHR45835:SF99">
    <property type="entry name" value="CHROMO DOMAIN-CONTAINING PROTEIN-RELATED"/>
    <property type="match status" value="1"/>
</dbReference>
<evidence type="ECO:0000313" key="2">
    <source>
        <dbReference type="EMBL" id="GJT37804.1"/>
    </source>
</evidence>
<proteinExistence type="predicted"/>
<evidence type="ECO:0000313" key="3">
    <source>
        <dbReference type="Proteomes" id="UP001151760"/>
    </source>
</evidence>
<name>A0ABQ5DFN3_9ASTR</name>
<keyword evidence="2" id="KW-0695">RNA-directed DNA polymerase</keyword>
<dbReference type="Proteomes" id="UP001151760">
    <property type="component" value="Unassembled WGS sequence"/>
</dbReference>
<protein>
    <submittedName>
        <fullName evidence="2">Reverse transcriptase domain-containing protein</fullName>
    </submittedName>
</protein>
<organism evidence="2 3">
    <name type="scientific">Tanacetum coccineum</name>
    <dbReference type="NCBI Taxonomy" id="301880"/>
    <lineage>
        <taxon>Eukaryota</taxon>
        <taxon>Viridiplantae</taxon>
        <taxon>Streptophyta</taxon>
        <taxon>Embryophyta</taxon>
        <taxon>Tracheophyta</taxon>
        <taxon>Spermatophyta</taxon>
        <taxon>Magnoliopsida</taxon>
        <taxon>eudicotyledons</taxon>
        <taxon>Gunneridae</taxon>
        <taxon>Pentapetalae</taxon>
        <taxon>asterids</taxon>
        <taxon>campanulids</taxon>
        <taxon>Asterales</taxon>
        <taxon>Asteraceae</taxon>
        <taxon>Asteroideae</taxon>
        <taxon>Anthemideae</taxon>
        <taxon>Anthemidinae</taxon>
        <taxon>Tanacetum</taxon>
    </lineage>
</organism>
<reference evidence="2" key="1">
    <citation type="journal article" date="2022" name="Int. J. Mol. Sci.">
        <title>Draft Genome of Tanacetum Coccineum: Genomic Comparison of Closely Related Tanacetum-Family Plants.</title>
        <authorList>
            <person name="Yamashiro T."/>
            <person name="Shiraishi A."/>
            <person name="Nakayama K."/>
            <person name="Satake H."/>
        </authorList>
    </citation>
    <scope>NUCLEOTIDE SEQUENCE</scope>
</reference>
<feature type="domain" description="Integrase zinc-binding" evidence="1">
    <location>
        <begin position="57"/>
        <end position="112"/>
    </location>
</feature>
<sequence length="235" mass="27581">MLVQTSLKSRILDAQHEAMKEENLEEEALSSADHNLKMWSDKVRYLNRRAWIPKINNLRKVVMDEAHRSRYSIHPGFDKMYKDVKEYYWSPGMKKDIALYVGECLTCAKVKAEHQKPSGLLQQPKIPTYGQSERTIQTMEDMLRACVIDFGGSWDTHLPLVEFSYNNSYHTSIKCAPFEALYGRKCRSPLCWLEMGDRQLMRLDIIQDIIDKITTIKERLRTARSRQKSYADNRR</sequence>
<dbReference type="InterPro" id="IPR012337">
    <property type="entry name" value="RNaseH-like_sf"/>
</dbReference>
<dbReference type="Gene3D" id="3.30.420.10">
    <property type="entry name" value="Ribonuclease H-like superfamily/Ribonuclease H"/>
    <property type="match status" value="1"/>
</dbReference>
<dbReference type="InterPro" id="IPR036397">
    <property type="entry name" value="RNaseH_sf"/>
</dbReference>